<dbReference type="Proteomes" id="UP000027439">
    <property type="component" value="Unassembled WGS sequence"/>
</dbReference>
<dbReference type="OrthoDB" id="9774747at2"/>
<dbReference type="eggNOG" id="COG5581">
    <property type="taxonomic scope" value="Bacteria"/>
</dbReference>
<dbReference type="InterPro" id="IPR009875">
    <property type="entry name" value="PilZ_domain"/>
</dbReference>
<feature type="domain" description="PilZ" evidence="1">
    <location>
        <begin position="187"/>
        <end position="290"/>
    </location>
</feature>
<evidence type="ECO:0000313" key="3">
    <source>
        <dbReference type="EMBL" id="GGD80547.1"/>
    </source>
</evidence>
<reference evidence="3" key="1">
    <citation type="journal article" date="2014" name="Int. J. Syst. Evol. Microbiol.">
        <title>Complete genome of a new Firmicutes species belonging to the dominant human colonic microbiota ('Ruminococcus bicirculans') reveals two chromosomes and a selective capacity to utilize plant glucans.</title>
        <authorList>
            <consortium name="NISC Comparative Sequencing Program"/>
            <person name="Wegmann U."/>
            <person name="Louis P."/>
            <person name="Goesmann A."/>
            <person name="Henrissat B."/>
            <person name="Duncan S.H."/>
            <person name="Flint H.J."/>
        </authorList>
    </citation>
    <scope>NUCLEOTIDE SEQUENCE</scope>
    <source>
        <strain evidence="3">CGMCC 1.11013</strain>
    </source>
</reference>
<protein>
    <recommendedName>
        <fullName evidence="7">Pilus assembly protein PilZ</fullName>
    </recommendedName>
</protein>
<evidence type="ECO:0000259" key="2">
    <source>
        <dbReference type="Pfam" id="PF12945"/>
    </source>
</evidence>
<dbReference type="STRING" id="1071679.BG57_19270"/>
<organism evidence="4 5">
    <name type="scientific">Caballeronia grimmiae</name>
    <dbReference type="NCBI Taxonomy" id="1071679"/>
    <lineage>
        <taxon>Bacteria</taxon>
        <taxon>Pseudomonadati</taxon>
        <taxon>Pseudomonadota</taxon>
        <taxon>Betaproteobacteria</taxon>
        <taxon>Burkholderiales</taxon>
        <taxon>Burkholderiaceae</taxon>
        <taxon>Caballeronia</taxon>
    </lineage>
</organism>
<dbReference type="Proteomes" id="UP000597138">
    <property type="component" value="Unassembled WGS sequence"/>
</dbReference>
<dbReference type="EMBL" id="BMEG01000006">
    <property type="protein sequence ID" value="GGD80547.1"/>
    <property type="molecule type" value="Genomic_DNA"/>
</dbReference>
<evidence type="ECO:0000313" key="5">
    <source>
        <dbReference type="Proteomes" id="UP000027439"/>
    </source>
</evidence>
<evidence type="ECO:0000259" key="1">
    <source>
        <dbReference type="Pfam" id="PF07238"/>
    </source>
</evidence>
<dbReference type="Gene3D" id="2.40.10.220">
    <property type="entry name" value="predicted glycosyltransferase like domains"/>
    <property type="match status" value="1"/>
</dbReference>
<evidence type="ECO:0008006" key="7">
    <source>
        <dbReference type="Google" id="ProtNLM"/>
    </source>
</evidence>
<feature type="domain" description="Type III secretion system flagellar brake protein YcgR PilZN" evidence="2">
    <location>
        <begin position="138"/>
        <end position="178"/>
    </location>
</feature>
<evidence type="ECO:0000313" key="4">
    <source>
        <dbReference type="EMBL" id="KDR28579.1"/>
    </source>
</evidence>
<reference evidence="3" key="4">
    <citation type="submission" date="2024-05" db="EMBL/GenBank/DDBJ databases">
        <authorList>
            <person name="Sun Q."/>
            <person name="Zhou Y."/>
        </authorList>
    </citation>
    <scope>NUCLEOTIDE SEQUENCE</scope>
    <source>
        <strain evidence="3">CGMCC 1.11013</strain>
    </source>
</reference>
<dbReference type="SUPFAM" id="SSF141371">
    <property type="entry name" value="PilZ domain-like"/>
    <property type="match status" value="2"/>
</dbReference>
<dbReference type="InterPro" id="IPR009926">
    <property type="entry name" value="T3SS_YcgR_PilZN"/>
</dbReference>
<reference evidence="4 5" key="2">
    <citation type="submission" date="2014-03" db="EMBL/GenBank/DDBJ databases">
        <title>Draft Genome Sequences of Four Burkholderia Strains.</title>
        <authorList>
            <person name="Liu X.Y."/>
            <person name="Li C.X."/>
            <person name="Xu J.H."/>
        </authorList>
    </citation>
    <scope>NUCLEOTIDE SEQUENCE [LARGE SCALE GENOMIC DNA]</scope>
    <source>
        <strain evidence="4 5">R27</strain>
    </source>
</reference>
<reference evidence="6" key="3">
    <citation type="journal article" date="2019" name="Int. J. Syst. Evol. Microbiol.">
        <title>The Global Catalogue of Microorganisms (GCM) 10K type strain sequencing project: providing services to taxonomists for standard genome sequencing and annotation.</title>
        <authorList>
            <consortium name="The Broad Institute Genomics Platform"/>
            <consortium name="The Broad Institute Genome Sequencing Center for Infectious Disease"/>
            <person name="Wu L."/>
            <person name="Ma J."/>
        </authorList>
    </citation>
    <scope>NUCLEOTIDE SEQUENCE [LARGE SCALE GENOMIC DNA]</scope>
    <source>
        <strain evidence="6">CGMCC 1.11013</strain>
    </source>
</reference>
<keyword evidence="6" id="KW-1185">Reference proteome</keyword>
<dbReference type="Pfam" id="PF12945">
    <property type="entry name" value="PilZNR"/>
    <property type="match status" value="1"/>
</dbReference>
<comment type="caution">
    <text evidence="4">The sequence shown here is derived from an EMBL/GenBank/DDBJ whole genome shotgun (WGS) entry which is preliminary data.</text>
</comment>
<dbReference type="RefSeq" id="WP_035969019.1">
    <property type="nucleotide sequence ID" value="NZ_BMEG01000006.1"/>
</dbReference>
<dbReference type="EMBL" id="JFHE01000035">
    <property type="protein sequence ID" value="KDR28579.1"/>
    <property type="molecule type" value="Genomic_DNA"/>
</dbReference>
<accession>A0A069NLZ1</accession>
<dbReference type="AlphaFoldDB" id="A0A069NLZ1"/>
<proteinExistence type="predicted"/>
<sequence>MNLVKVAPHELKIGTPLPFAVYSATGKLLLTRGYCVRSESQRDRILTAGGFRDDAAPADRIEAPIPAPANLLISTAKHDASARESASPVTSIAGTLPKVIDAMQLSIVGHTHAPLQTDYVGSIAGQALLLTATTGHELFEPGVEVECKALRGRKVYMFRSTVIGRSELPVRLVYLAQPDIVRTHIVRKHVRVSTELAGRLIRNDCIAAGFDVTVVNVSLGGVALSATDVIVNVGEHFKLSLRLRADGKLHAVVLNCIARSLRHVDGAVLVGVEFSNRTPDITALLRAHLFEMATGSGAD</sequence>
<name>A0A069NLZ1_9BURK</name>
<dbReference type="GO" id="GO:0035438">
    <property type="term" value="F:cyclic-di-GMP binding"/>
    <property type="evidence" value="ECO:0007669"/>
    <property type="project" value="InterPro"/>
</dbReference>
<evidence type="ECO:0000313" key="6">
    <source>
        <dbReference type="Proteomes" id="UP000597138"/>
    </source>
</evidence>
<gene>
    <name evidence="4" type="ORF">BG57_19270</name>
    <name evidence="3" type="ORF">GCM10010985_38810</name>
</gene>
<dbReference type="Pfam" id="PF07238">
    <property type="entry name" value="PilZ"/>
    <property type="match status" value="1"/>
</dbReference>